<gene>
    <name evidence="9" type="ORF">CLIB1423_05S00276</name>
</gene>
<evidence type="ECO:0000256" key="6">
    <source>
        <dbReference type="ARBA" id="ARBA00023242"/>
    </source>
</evidence>
<dbReference type="FunFam" id="3.30.420.10:FF:000019">
    <property type="entry name" value="RNA exonuclease NEF-sp"/>
    <property type="match status" value="1"/>
</dbReference>
<evidence type="ECO:0000256" key="2">
    <source>
        <dbReference type="ARBA" id="ARBA00006357"/>
    </source>
</evidence>
<accession>A0A9P0QNZ7</accession>
<comment type="caution">
    <text evidence="9">The sequence shown here is derived from an EMBL/GenBank/DDBJ whole genome shotgun (WGS) entry which is preliminary data.</text>
</comment>
<feature type="domain" description="Exonuclease" evidence="8">
    <location>
        <begin position="314"/>
        <end position="476"/>
    </location>
</feature>
<dbReference type="PANTHER" id="PTHR12801:SF115">
    <property type="entry name" value="FI18136P1-RELATED"/>
    <property type="match status" value="1"/>
</dbReference>
<dbReference type="InterPro" id="IPR047021">
    <property type="entry name" value="REXO1/3/4-like"/>
</dbReference>
<dbReference type="CDD" id="cd06145">
    <property type="entry name" value="REX1_like"/>
    <property type="match status" value="1"/>
</dbReference>
<protein>
    <submittedName>
        <fullName evidence="9">RNA exonuclease 1</fullName>
    </submittedName>
</protein>
<keyword evidence="5 9" id="KW-0269">Exonuclease</keyword>
<feature type="compositionally biased region" description="Polar residues" evidence="7">
    <location>
        <begin position="13"/>
        <end position="22"/>
    </location>
</feature>
<dbReference type="InterPro" id="IPR012337">
    <property type="entry name" value="RNaseH-like_sf"/>
</dbReference>
<keyword evidence="10" id="KW-1185">Reference proteome</keyword>
<dbReference type="InterPro" id="IPR013520">
    <property type="entry name" value="Ribonucl_H"/>
</dbReference>
<proteinExistence type="inferred from homology"/>
<evidence type="ECO:0000256" key="3">
    <source>
        <dbReference type="ARBA" id="ARBA00022722"/>
    </source>
</evidence>
<dbReference type="Pfam" id="PF00929">
    <property type="entry name" value="RNase_T"/>
    <property type="match status" value="1"/>
</dbReference>
<keyword evidence="6" id="KW-0539">Nucleus</keyword>
<name>A0A9P0QNZ7_9ASCO</name>
<keyword evidence="4" id="KW-0378">Hydrolase</keyword>
<evidence type="ECO:0000256" key="1">
    <source>
        <dbReference type="ARBA" id="ARBA00004123"/>
    </source>
</evidence>
<dbReference type="SMART" id="SM00479">
    <property type="entry name" value="EXOIII"/>
    <property type="match status" value="1"/>
</dbReference>
<dbReference type="OrthoDB" id="206335at2759"/>
<dbReference type="PANTHER" id="PTHR12801">
    <property type="entry name" value="RNA EXONUCLEASE REXO1 / RECO3 FAMILY MEMBER-RELATED"/>
    <property type="match status" value="1"/>
</dbReference>
<evidence type="ECO:0000256" key="7">
    <source>
        <dbReference type="SAM" id="MobiDB-lite"/>
    </source>
</evidence>
<comment type="similarity">
    <text evidence="2">Belongs to the REXO1/REXO3 family.</text>
</comment>
<evidence type="ECO:0000313" key="10">
    <source>
        <dbReference type="Proteomes" id="UP000837801"/>
    </source>
</evidence>
<dbReference type="GO" id="GO:0005634">
    <property type="term" value="C:nucleus"/>
    <property type="evidence" value="ECO:0007669"/>
    <property type="project" value="UniProtKB-SubCell"/>
</dbReference>
<reference evidence="9" key="1">
    <citation type="submission" date="2022-03" db="EMBL/GenBank/DDBJ databases">
        <authorList>
            <person name="Legras J.-L."/>
            <person name="Devillers H."/>
            <person name="Grondin C."/>
        </authorList>
    </citation>
    <scope>NUCLEOTIDE SEQUENCE</scope>
    <source>
        <strain evidence="9">CLIB 1423</strain>
    </source>
</reference>
<sequence>MSEPEDPLAHTTARLSISQVNNDGVDANETRNQLLQMLNSSNNERRESVVSFEDIDEDSSSPSPGLASTIANNSKLTPIPKPSKRRRSSVQSITPANSNKKVHKKKLKKINEPPAFQLAVRSKKNPPSKSLSIPQLRDLVLYTLTPHSNAKPNWIDIVKKEQIKKFVVIFVPGLEMEDFDLDQKEVANDEVKAVNLGKKSTEEGVIVNDEQNEEDEVGDLHFFYDNFTTLLKTTCPGSKDSIYSPFHAFTHVPFTSKEKRKLIEDSKSRKLTLIDLLLDNAKMAKFGYPVHSESEGADSEGYYSTRKFDHEGSHTFAMDCEFCKAGTGKVLTRISIVNFQGEVVLDKYVQPEEEITDYVTKYSGITPEKLEGVTTTLKDIQNELLELVSSDDILIGHSLESDLNVLKLKHPRIIDTALVYEHPRGPPSKPSLKWLADKHLSRSIQQGESDNSGHSSVEDAQACLDLIKMKLIEGSCFGTNMTEMSIFERLNKSIGKPVSSLLIDYNSSNGGGGANCATQDEELYHLIKKKASNDDEIIEIFEKEINGDYSLVLVKLRELEFNREWSTPPSNFSPRNDETTGKETALKKFNERMTKIYNVLPNDTGLIVTSSQGNPRDMIKLQGIRREFQNAERAGETPEVSWDFDKASALSEATLKARKAVTFLAVYADSKKNADSNEDDDEE</sequence>
<feature type="compositionally biased region" description="Low complexity" evidence="7">
    <location>
        <begin position="32"/>
        <end position="42"/>
    </location>
</feature>
<evidence type="ECO:0000313" key="9">
    <source>
        <dbReference type="EMBL" id="CAH2351871.1"/>
    </source>
</evidence>
<dbReference type="AlphaFoldDB" id="A0A9P0QNZ7"/>
<dbReference type="InterPro" id="IPR034922">
    <property type="entry name" value="REX1-like_exo"/>
</dbReference>
<evidence type="ECO:0000259" key="8">
    <source>
        <dbReference type="SMART" id="SM00479"/>
    </source>
</evidence>
<evidence type="ECO:0000256" key="4">
    <source>
        <dbReference type="ARBA" id="ARBA00022801"/>
    </source>
</evidence>
<dbReference type="EMBL" id="CAKXYY010000005">
    <property type="protein sequence ID" value="CAH2351871.1"/>
    <property type="molecule type" value="Genomic_DNA"/>
</dbReference>
<dbReference type="Proteomes" id="UP000837801">
    <property type="component" value="Unassembled WGS sequence"/>
</dbReference>
<dbReference type="GO" id="GO:0003676">
    <property type="term" value="F:nucleic acid binding"/>
    <property type="evidence" value="ECO:0007669"/>
    <property type="project" value="InterPro"/>
</dbReference>
<organism evidence="9 10">
    <name type="scientific">[Candida] railenensis</name>
    <dbReference type="NCBI Taxonomy" id="45579"/>
    <lineage>
        <taxon>Eukaryota</taxon>
        <taxon>Fungi</taxon>
        <taxon>Dikarya</taxon>
        <taxon>Ascomycota</taxon>
        <taxon>Saccharomycotina</taxon>
        <taxon>Pichiomycetes</taxon>
        <taxon>Debaryomycetaceae</taxon>
        <taxon>Kurtzmaniella</taxon>
    </lineage>
</organism>
<evidence type="ECO:0000256" key="5">
    <source>
        <dbReference type="ARBA" id="ARBA00022839"/>
    </source>
</evidence>
<comment type="subcellular location">
    <subcellularLocation>
        <location evidence="1">Nucleus</location>
    </subcellularLocation>
</comment>
<dbReference type="InterPro" id="IPR036397">
    <property type="entry name" value="RNaseH_sf"/>
</dbReference>
<dbReference type="GO" id="GO:0004527">
    <property type="term" value="F:exonuclease activity"/>
    <property type="evidence" value="ECO:0007669"/>
    <property type="project" value="UniProtKB-KW"/>
</dbReference>
<feature type="compositionally biased region" description="Polar residues" evidence="7">
    <location>
        <begin position="89"/>
        <end position="99"/>
    </location>
</feature>
<dbReference type="Gene3D" id="3.30.420.10">
    <property type="entry name" value="Ribonuclease H-like superfamily/Ribonuclease H"/>
    <property type="match status" value="1"/>
</dbReference>
<dbReference type="SUPFAM" id="SSF53098">
    <property type="entry name" value="Ribonuclease H-like"/>
    <property type="match status" value="1"/>
</dbReference>
<keyword evidence="3" id="KW-0540">Nuclease</keyword>
<feature type="region of interest" description="Disordered" evidence="7">
    <location>
        <begin position="1"/>
        <end position="109"/>
    </location>
</feature>